<protein>
    <recommendedName>
        <fullName evidence="1">ChsH2 rubredoxin-like zinc ribbon domain-containing protein</fullName>
    </recommendedName>
</protein>
<accession>A0A226X448</accession>
<dbReference type="EMBL" id="MTHB01000094">
    <property type="protein sequence ID" value="OXC77780.1"/>
    <property type="molecule type" value="Genomic_DNA"/>
</dbReference>
<organism evidence="2 3">
    <name type="scientific">Caballeronia sordidicola</name>
    <name type="common">Burkholderia sordidicola</name>
    <dbReference type="NCBI Taxonomy" id="196367"/>
    <lineage>
        <taxon>Bacteria</taxon>
        <taxon>Pseudomonadati</taxon>
        <taxon>Pseudomonadota</taxon>
        <taxon>Betaproteobacteria</taxon>
        <taxon>Burkholderiales</taxon>
        <taxon>Burkholderiaceae</taxon>
        <taxon>Caballeronia</taxon>
    </lineage>
</organism>
<dbReference type="Pfam" id="PF12172">
    <property type="entry name" value="zf-ChsH2"/>
    <property type="match status" value="1"/>
</dbReference>
<dbReference type="Proteomes" id="UP000214720">
    <property type="component" value="Unassembled WGS sequence"/>
</dbReference>
<dbReference type="OrthoDB" id="9033662at2"/>
<name>A0A226X448_CABSO</name>
<feature type="domain" description="ChsH2 rubredoxin-like zinc ribbon" evidence="1">
    <location>
        <begin position="6"/>
        <end position="28"/>
    </location>
</feature>
<dbReference type="InterPro" id="IPR022002">
    <property type="entry name" value="ChsH2_Znr"/>
</dbReference>
<evidence type="ECO:0000313" key="3">
    <source>
        <dbReference type="Proteomes" id="UP000214720"/>
    </source>
</evidence>
<comment type="caution">
    <text evidence="2">The sequence shown here is derived from an EMBL/GenBank/DDBJ whole genome shotgun (WGS) entry which is preliminary data.</text>
</comment>
<gene>
    <name evidence="2" type="ORF">BSU04_14925</name>
</gene>
<reference evidence="3" key="1">
    <citation type="submission" date="2017-01" db="EMBL/GenBank/DDBJ databases">
        <title>Genome Analysis of Deinococcus marmoris KOPRI26562.</title>
        <authorList>
            <person name="Kim J.H."/>
            <person name="Oh H.-M."/>
        </authorList>
    </citation>
    <scope>NUCLEOTIDE SEQUENCE [LARGE SCALE GENOMIC DNA]</scope>
    <source>
        <strain evidence="3">PAMC 26633</strain>
    </source>
</reference>
<evidence type="ECO:0000313" key="2">
    <source>
        <dbReference type="EMBL" id="OXC77780.1"/>
    </source>
</evidence>
<dbReference type="InterPro" id="IPR012340">
    <property type="entry name" value="NA-bd_OB-fold"/>
</dbReference>
<dbReference type="RefSeq" id="WP_089161181.1">
    <property type="nucleotide sequence ID" value="NZ_MTHB01000094.1"/>
</dbReference>
<dbReference type="AlphaFoldDB" id="A0A226X448"/>
<evidence type="ECO:0000259" key="1">
    <source>
        <dbReference type="Pfam" id="PF12172"/>
    </source>
</evidence>
<proteinExistence type="predicted"/>
<dbReference type="SUPFAM" id="SSF50249">
    <property type="entry name" value="Nucleic acid-binding proteins"/>
    <property type="match status" value="1"/>
</dbReference>
<sequence length="98" mass="10350">MNVFACVACAQVDFPRRLLCPSCGRDEFVEVDAAQGSVEDVTTLHHRAGKAGGDIAYIATVLTHAGPRVIVRLERLLAPGAVVSLRLESDGAIVGFSD</sequence>